<proteinExistence type="predicted"/>
<name>A0AAE3GNT7_9CYAN</name>
<dbReference type="Proteomes" id="UP001204953">
    <property type="component" value="Unassembled WGS sequence"/>
</dbReference>
<gene>
    <name evidence="1" type="ORF">NJ959_02030</name>
</gene>
<reference evidence="1" key="1">
    <citation type="submission" date="2022-06" db="EMBL/GenBank/DDBJ databases">
        <title>New cyanobacteria of genus Symplocastrum in benthos of Lake Baikal.</title>
        <authorList>
            <person name="Sorokovikova E."/>
            <person name="Tikhonova I."/>
            <person name="Krasnopeev A."/>
            <person name="Evseev P."/>
            <person name="Gladkikh A."/>
            <person name="Belykh O."/>
        </authorList>
    </citation>
    <scope>NUCLEOTIDE SEQUENCE</scope>
    <source>
        <strain evidence="1">BBK-W-15</strain>
    </source>
</reference>
<accession>A0AAE3GNT7</accession>
<organism evidence="1 2">
    <name type="scientific">Limnofasciculus baicalensis BBK-W-15</name>
    <dbReference type="NCBI Taxonomy" id="2699891"/>
    <lineage>
        <taxon>Bacteria</taxon>
        <taxon>Bacillati</taxon>
        <taxon>Cyanobacteriota</taxon>
        <taxon>Cyanophyceae</taxon>
        <taxon>Coleofasciculales</taxon>
        <taxon>Coleofasciculaceae</taxon>
        <taxon>Limnofasciculus</taxon>
        <taxon>Limnofasciculus baicalensis</taxon>
    </lineage>
</organism>
<dbReference type="RefSeq" id="WP_254010065.1">
    <property type="nucleotide sequence ID" value="NZ_JAMZMM010000009.1"/>
</dbReference>
<evidence type="ECO:0000313" key="2">
    <source>
        <dbReference type="Proteomes" id="UP001204953"/>
    </source>
</evidence>
<dbReference type="AlphaFoldDB" id="A0AAE3GNT7"/>
<keyword evidence="2" id="KW-1185">Reference proteome</keyword>
<comment type="caution">
    <text evidence="1">The sequence shown here is derived from an EMBL/GenBank/DDBJ whole genome shotgun (WGS) entry which is preliminary data.</text>
</comment>
<dbReference type="EMBL" id="JAMZMM010000009">
    <property type="protein sequence ID" value="MCP2727251.1"/>
    <property type="molecule type" value="Genomic_DNA"/>
</dbReference>
<evidence type="ECO:0000313" key="1">
    <source>
        <dbReference type="EMBL" id="MCP2727251.1"/>
    </source>
</evidence>
<evidence type="ECO:0008006" key="3">
    <source>
        <dbReference type="Google" id="ProtNLM"/>
    </source>
</evidence>
<sequence>MSYSDFTLDDLKSQFNLTLQERVELFPSIAPISPSALLTETLEENIQLALEIDTEKARSELIIAPILVEIRKHFQRQISLFSGTEFNIDKTKGLSGRCDFIISHSPEQLIVTAPVATIVEAKNDNIKSGIPQSIAEMLAAQLFNQQKNNNIPCIYGIITTGSIWKFIKLVENQVYLESREHFINNLELILGILSQIIDTTRPNH</sequence>
<protein>
    <recommendedName>
        <fullName evidence="3">Restriction endonuclease subunit R</fullName>
    </recommendedName>
</protein>